<feature type="compositionally biased region" description="Gly residues" evidence="1">
    <location>
        <begin position="331"/>
        <end position="346"/>
    </location>
</feature>
<sequence>MSSTPPNNGGNDNNNDDNPNVKKEPLSPLSAFLAVNAVPCLLPSSHSLLQARPQPQLNSNIEPALLGQPQPESQPQPRQQSRPQASSGPTTLERREQRRQQQRQRQQQPQPQPHPSEAREPGPSRPSYEETFSSLPNTTDPTMLPPPLRRVVQPSLTVNPNPPGTINFPRPSASNPLSSSDPDGGPSDPSTSALSRLPQQPSQPLTPHQTTLLTSFRRHLTHNLSSAVPFPYLARYMSLPPSMLRILRCAVALLELREANVSEENVKQACRQAVAVVLGYPFQGPIIDEKVDTEFKEVWEAMRGGGQFAEFQNRTGFEGGGGWEDWEEHGPGVGSSSGGWGGGSGGGGGGGAGFGFGLGVGPGVGAGAGAGAGVGTTRLVGTRRRSRAPRTNAVTPVFGVPGGPGVSAGGTSMSTMSTAPRGTPVSTSGTAAVSGGSGAGAGAPVSRGSGGSAAGTPGSAAPGEGSAGR</sequence>
<feature type="compositionally biased region" description="Low complexity" evidence="1">
    <location>
        <begin position="178"/>
        <end position="207"/>
    </location>
</feature>
<feature type="compositionally biased region" description="Polar residues" evidence="1">
    <location>
        <begin position="51"/>
        <end position="61"/>
    </location>
</feature>
<dbReference type="Proteomes" id="UP001303222">
    <property type="component" value="Unassembled WGS sequence"/>
</dbReference>
<feature type="compositionally biased region" description="Low complexity" evidence="1">
    <location>
        <begin position="409"/>
        <end position="434"/>
    </location>
</feature>
<dbReference type="AlphaFoldDB" id="A0AAN6P0W7"/>
<keyword evidence="3" id="KW-1185">Reference proteome</keyword>
<feature type="region of interest" description="Disordered" evidence="1">
    <location>
        <begin position="1"/>
        <end position="25"/>
    </location>
</feature>
<organism evidence="2 3">
    <name type="scientific">Pseudoneurospora amorphoporcata</name>
    <dbReference type="NCBI Taxonomy" id="241081"/>
    <lineage>
        <taxon>Eukaryota</taxon>
        <taxon>Fungi</taxon>
        <taxon>Dikarya</taxon>
        <taxon>Ascomycota</taxon>
        <taxon>Pezizomycotina</taxon>
        <taxon>Sordariomycetes</taxon>
        <taxon>Sordariomycetidae</taxon>
        <taxon>Sordariales</taxon>
        <taxon>Sordariaceae</taxon>
        <taxon>Pseudoneurospora</taxon>
    </lineage>
</organism>
<feature type="region of interest" description="Disordered" evidence="1">
    <location>
        <begin position="382"/>
        <end position="469"/>
    </location>
</feature>
<reference evidence="2" key="2">
    <citation type="submission" date="2023-06" db="EMBL/GenBank/DDBJ databases">
        <authorList>
            <consortium name="Lawrence Berkeley National Laboratory"/>
            <person name="Mondo S.J."/>
            <person name="Hensen N."/>
            <person name="Bonometti L."/>
            <person name="Westerberg I."/>
            <person name="Brannstrom I.O."/>
            <person name="Guillou S."/>
            <person name="Cros-Aarteil S."/>
            <person name="Calhoun S."/>
            <person name="Haridas S."/>
            <person name="Kuo A."/>
            <person name="Pangilinan J."/>
            <person name="Riley R."/>
            <person name="Labutti K."/>
            <person name="Andreopoulos B."/>
            <person name="Lipzen A."/>
            <person name="Chen C."/>
            <person name="Yanf M."/>
            <person name="Daum C."/>
            <person name="Ng V."/>
            <person name="Clum A."/>
            <person name="Steindorff A."/>
            <person name="Ohm R."/>
            <person name="Martin F."/>
            <person name="Silar P."/>
            <person name="Natvig D."/>
            <person name="Lalanne C."/>
            <person name="Gautier V."/>
            <person name="Ament-Velasquez S.L."/>
            <person name="Kruys A."/>
            <person name="Hutchinson M.I."/>
            <person name="Powell A.J."/>
            <person name="Barry K."/>
            <person name="Miller A.N."/>
            <person name="Grigoriev I.V."/>
            <person name="Debuchy R."/>
            <person name="Gladieux P."/>
            <person name="Thoren M.H."/>
            <person name="Johannesson H."/>
        </authorList>
    </citation>
    <scope>NUCLEOTIDE SEQUENCE</scope>
    <source>
        <strain evidence="2">CBS 626.80</strain>
    </source>
</reference>
<evidence type="ECO:0000313" key="2">
    <source>
        <dbReference type="EMBL" id="KAK3954688.1"/>
    </source>
</evidence>
<feature type="compositionally biased region" description="Low complexity" evidence="1">
    <location>
        <begin position="454"/>
        <end position="469"/>
    </location>
</feature>
<protein>
    <submittedName>
        <fullName evidence="2">Uncharacterized protein</fullName>
    </submittedName>
</protein>
<feature type="compositionally biased region" description="Low complexity" evidence="1">
    <location>
        <begin position="67"/>
        <end position="89"/>
    </location>
</feature>
<feature type="compositionally biased region" description="Polar residues" evidence="1">
    <location>
        <begin position="130"/>
        <end position="141"/>
    </location>
</feature>
<dbReference type="EMBL" id="MU859086">
    <property type="protein sequence ID" value="KAK3954688.1"/>
    <property type="molecule type" value="Genomic_DNA"/>
</dbReference>
<comment type="caution">
    <text evidence="2">The sequence shown here is derived from an EMBL/GenBank/DDBJ whole genome shotgun (WGS) entry which is preliminary data.</text>
</comment>
<gene>
    <name evidence="2" type="ORF">QBC32DRAFT_322392</name>
</gene>
<feature type="region of interest" description="Disordered" evidence="1">
    <location>
        <begin position="51"/>
        <end position="207"/>
    </location>
</feature>
<feature type="region of interest" description="Disordered" evidence="1">
    <location>
        <begin position="320"/>
        <end position="346"/>
    </location>
</feature>
<evidence type="ECO:0000313" key="3">
    <source>
        <dbReference type="Proteomes" id="UP001303222"/>
    </source>
</evidence>
<feature type="compositionally biased region" description="Low complexity" evidence="1">
    <location>
        <begin position="1"/>
        <end position="18"/>
    </location>
</feature>
<accession>A0AAN6P0W7</accession>
<proteinExistence type="predicted"/>
<reference evidence="2" key="1">
    <citation type="journal article" date="2023" name="Mol. Phylogenet. Evol.">
        <title>Genome-scale phylogeny and comparative genomics of the fungal order Sordariales.</title>
        <authorList>
            <person name="Hensen N."/>
            <person name="Bonometti L."/>
            <person name="Westerberg I."/>
            <person name="Brannstrom I.O."/>
            <person name="Guillou S."/>
            <person name="Cros-Aarteil S."/>
            <person name="Calhoun S."/>
            <person name="Haridas S."/>
            <person name="Kuo A."/>
            <person name="Mondo S."/>
            <person name="Pangilinan J."/>
            <person name="Riley R."/>
            <person name="LaButti K."/>
            <person name="Andreopoulos B."/>
            <person name="Lipzen A."/>
            <person name="Chen C."/>
            <person name="Yan M."/>
            <person name="Daum C."/>
            <person name="Ng V."/>
            <person name="Clum A."/>
            <person name="Steindorff A."/>
            <person name="Ohm R.A."/>
            <person name="Martin F."/>
            <person name="Silar P."/>
            <person name="Natvig D.O."/>
            <person name="Lalanne C."/>
            <person name="Gautier V."/>
            <person name="Ament-Velasquez S.L."/>
            <person name="Kruys A."/>
            <person name="Hutchinson M.I."/>
            <person name="Powell A.J."/>
            <person name="Barry K."/>
            <person name="Miller A.N."/>
            <person name="Grigoriev I.V."/>
            <person name="Debuchy R."/>
            <person name="Gladieux P."/>
            <person name="Hiltunen Thoren M."/>
            <person name="Johannesson H."/>
        </authorList>
    </citation>
    <scope>NUCLEOTIDE SEQUENCE</scope>
    <source>
        <strain evidence="2">CBS 626.80</strain>
    </source>
</reference>
<name>A0AAN6P0W7_9PEZI</name>
<evidence type="ECO:0000256" key="1">
    <source>
        <dbReference type="SAM" id="MobiDB-lite"/>
    </source>
</evidence>